<dbReference type="InterPro" id="IPR020845">
    <property type="entry name" value="AMP-binding_CS"/>
</dbReference>
<sequence>MMTSIYTLEDIRHYEQRPLDERFPEQNIPALLQASAERFADDIALEMLWTGEPGEASQCLSYRQLFEEVLKARQLLLRAGFADGQVLALMLPMIPETHILGFAAQCGGIVNPLNPMLEVEHLAGILNETGARILAVCAPQLAPELWARVPSLLARCPALEKLLVIGPPGGVAETDGVPARVEVLDYRALMAECNPEPLARMPDGADIAAYFHTGGTTGRPKIARLSQRNFAFIAQQIEQVTGLPRHTMLNGLPLFHIYGNMVAGLASLIKGNRVVQLTPAGYRTPAVIENFWHLVAAHRANVVPLVPTLFGLLLDADAEGLDLSCLWELGCGAAPMPPGLKRRFRARFDVPIVEGYGMTESCCLIARAAGSPAPEAQAAPAGSVGLRLPYTGLQVASLAGGEVSPLPDGQVGSILISGPNLFAGYLHEEDNRSVWHTDRAGRRWFDTGDCGYLDARGYLFITGRAKDLIIRGGHNIDPLTIEEPLRGHGAVAEVVAVGMPDTRAGELPVVFVQPRAGRSVDEDALLAFAAAQIGERAAVPKRVFPLEEMPLTAVGKIFKPELRRMAAQAAVRDLLQEAGVDASAEVVLSGGSLRLRLEVEAPQAAGARRLLEQLPLALEIVEPAEST</sequence>
<dbReference type="Pfam" id="PF13193">
    <property type="entry name" value="AMP-binding_C"/>
    <property type="match status" value="1"/>
</dbReference>
<dbReference type="Proteomes" id="UP001597425">
    <property type="component" value="Unassembled WGS sequence"/>
</dbReference>
<accession>A0ABW5EEW6</accession>
<dbReference type="SUPFAM" id="SSF56801">
    <property type="entry name" value="Acetyl-CoA synthetase-like"/>
    <property type="match status" value="1"/>
</dbReference>
<gene>
    <name evidence="3" type="ORF">ACFSKX_15465</name>
</gene>
<dbReference type="PROSITE" id="PS00455">
    <property type="entry name" value="AMP_BINDING"/>
    <property type="match status" value="1"/>
</dbReference>
<evidence type="ECO:0000313" key="3">
    <source>
        <dbReference type="EMBL" id="MFD2311827.1"/>
    </source>
</evidence>
<dbReference type="InterPro" id="IPR050237">
    <property type="entry name" value="ATP-dep_AMP-bd_enzyme"/>
</dbReference>
<evidence type="ECO:0000259" key="1">
    <source>
        <dbReference type="Pfam" id="PF00501"/>
    </source>
</evidence>
<keyword evidence="4" id="KW-1185">Reference proteome</keyword>
<protein>
    <submittedName>
        <fullName evidence="3">AMP-binding protein</fullName>
    </submittedName>
</protein>
<dbReference type="InterPro" id="IPR045851">
    <property type="entry name" value="AMP-bd_C_sf"/>
</dbReference>
<dbReference type="RefSeq" id="WP_265722647.1">
    <property type="nucleotide sequence ID" value="NZ_JAPIVK010000026.1"/>
</dbReference>
<evidence type="ECO:0000259" key="2">
    <source>
        <dbReference type="Pfam" id="PF13193"/>
    </source>
</evidence>
<dbReference type="PANTHER" id="PTHR43767">
    <property type="entry name" value="LONG-CHAIN-FATTY-ACID--COA LIGASE"/>
    <property type="match status" value="1"/>
</dbReference>
<dbReference type="Pfam" id="PF00501">
    <property type="entry name" value="AMP-binding"/>
    <property type="match status" value="1"/>
</dbReference>
<dbReference type="EMBL" id="JBHUJD010000023">
    <property type="protein sequence ID" value="MFD2311827.1"/>
    <property type="molecule type" value="Genomic_DNA"/>
</dbReference>
<evidence type="ECO:0000313" key="4">
    <source>
        <dbReference type="Proteomes" id="UP001597425"/>
    </source>
</evidence>
<reference evidence="4" key="1">
    <citation type="journal article" date="2019" name="Int. J. Syst. Evol. Microbiol.">
        <title>The Global Catalogue of Microorganisms (GCM) 10K type strain sequencing project: providing services to taxonomists for standard genome sequencing and annotation.</title>
        <authorList>
            <consortium name="The Broad Institute Genomics Platform"/>
            <consortium name="The Broad Institute Genome Sequencing Center for Infectious Disease"/>
            <person name="Wu L."/>
            <person name="Ma J."/>
        </authorList>
    </citation>
    <scope>NUCLEOTIDE SEQUENCE [LARGE SCALE GENOMIC DNA]</scope>
    <source>
        <strain evidence="4">KCTC 12848</strain>
    </source>
</reference>
<feature type="domain" description="AMP-dependent synthetase/ligase" evidence="1">
    <location>
        <begin position="33"/>
        <end position="426"/>
    </location>
</feature>
<dbReference type="InterPro" id="IPR025110">
    <property type="entry name" value="AMP-bd_C"/>
</dbReference>
<dbReference type="Gene3D" id="3.40.50.12780">
    <property type="entry name" value="N-terminal domain of ligase-like"/>
    <property type="match status" value="1"/>
</dbReference>
<dbReference type="PANTHER" id="PTHR43767:SF1">
    <property type="entry name" value="NONRIBOSOMAL PEPTIDE SYNTHASE PES1 (EUROFUNG)-RELATED"/>
    <property type="match status" value="1"/>
</dbReference>
<comment type="caution">
    <text evidence="3">The sequence shown here is derived from an EMBL/GenBank/DDBJ whole genome shotgun (WGS) entry which is preliminary data.</text>
</comment>
<dbReference type="InterPro" id="IPR042099">
    <property type="entry name" value="ANL_N_sf"/>
</dbReference>
<dbReference type="InterPro" id="IPR000873">
    <property type="entry name" value="AMP-dep_synth/lig_dom"/>
</dbReference>
<dbReference type="Gene3D" id="3.30.300.30">
    <property type="match status" value="1"/>
</dbReference>
<organism evidence="3 4">
    <name type="scientific">Microbulbifer halophilus</name>
    <dbReference type="NCBI Taxonomy" id="453963"/>
    <lineage>
        <taxon>Bacteria</taxon>
        <taxon>Pseudomonadati</taxon>
        <taxon>Pseudomonadota</taxon>
        <taxon>Gammaproteobacteria</taxon>
        <taxon>Cellvibrionales</taxon>
        <taxon>Microbulbiferaceae</taxon>
        <taxon>Microbulbifer</taxon>
    </lineage>
</organism>
<proteinExistence type="predicted"/>
<name>A0ABW5EEW6_9GAMM</name>
<feature type="domain" description="AMP-binding enzyme C-terminal" evidence="2">
    <location>
        <begin position="481"/>
        <end position="556"/>
    </location>
</feature>